<dbReference type="RefSeq" id="WP_286347008.1">
    <property type="nucleotide sequence ID" value="NZ_AP027733.1"/>
</dbReference>
<dbReference type="EMBL" id="AP027733">
    <property type="protein sequence ID" value="BDZ52725.1"/>
    <property type="molecule type" value="Genomic_DNA"/>
</dbReference>
<sequence length="195" mass="20782">MKIKDISPGVVYATGRGDFVHAEPRVLVDTAHPVRSRISHWASRSDTDAFEADDSAKGAAAQYLAFAGTADMLGRHLPTLSAFTLEDFIGPIRAASAKLPAGISLVTLSSAAVVATWPEYLAQQERDRIAIEHRLDRESDLRAQAARNAATLAEALRLRGIPTVDEVTISPFTPSATLSHAALASLLGVELDLGE</sequence>
<proteinExistence type="predicted"/>
<accession>A0ABN6Y9X1</accession>
<protein>
    <submittedName>
        <fullName evidence="1">Uncharacterized protein</fullName>
    </submittedName>
</protein>
<dbReference type="Proteomes" id="UP001321486">
    <property type="component" value="Plasmid pNBRC108728a"/>
</dbReference>
<evidence type="ECO:0000313" key="2">
    <source>
        <dbReference type="Proteomes" id="UP001321486"/>
    </source>
</evidence>
<evidence type="ECO:0000313" key="1">
    <source>
        <dbReference type="EMBL" id="BDZ52725.1"/>
    </source>
</evidence>
<keyword evidence="1" id="KW-0614">Plasmid</keyword>
<geneLocation type="plasmid" evidence="1 2">
    <name>pNBRC108728a</name>
</geneLocation>
<reference evidence="2" key="1">
    <citation type="journal article" date="2019" name="Int. J. Syst. Evol. Microbiol.">
        <title>The Global Catalogue of Microorganisms (GCM) 10K type strain sequencing project: providing services to taxonomists for standard genome sequencing and annotation.</title>
        <authorList>
            <consortium name="The Broad Institute Genomics Platform"/>
            <consortium name="The Broad Institute Genome Sequencing Center for Infectious Disease"/>
            <person name="Wu L."/>
            <person name="Ma J."/>
        </authorList>
    </citation>
    <scope>NUCLEOTIDE SEQUENCE [LARGE SCALE GENOMIC DNA]</scope>
    <source>
        <strain evidence="2">NBRC 108728</strain>
    </source>
</reference>
<gene>
    <name evidence="1" type="ORF">GCM10025867_49660</name>
</gene>
<keyword evidence="2" id="KW-1185">Reference proteome</keyword>
<name>A0ABN6Y9X1_9MICO</name>
<organism evidence="1 2">
    <name type="scientific">Frondihabitans sucicola</name>
    <dbReference type="NCBI Taxonomy" id="1268041"/>
    <lineage>
        <taxon>Bacteria</taxon>
        <taxon>Bacillati</taxon>
        <taxon>Actinomycetota</taxon>
        <taxon>Actinomycetes</taxon>
        <taxon>Micrococcales</taxon>
        <taxon>Microbacteriaceae</taxon>
        <taxon>Frondihabitans</taxon>
    </lineage>
</organism>